<dbReference type="Pfam" id="PF00005">
    <property type="entry name" value="ABC_tran"/>
    <property type="match status" value="1"/>
</dbReference>
<dbReference type="CDD" id="cd03230">
    <property type="entry name" value="ABC_DR_subfamily_A"/>
    <property type="match status" value="1"/>
</dbReference>
<dbReference type="SUPFAM" id="SSF52540">
    <property type="entry name" value="P-loop containing nucleoside triphosphate hydrolases"/>
    <property type="match status" value="1"/>
</dbReference>
<proteinExistence type="predicted"/>
<organism evidence="5 6">
    <name type="scientific">Candidatus Gemmiger avicola</name>
    <dbReference type="NCBI Taxonomy" id="2838605"/>
    <lineage>
        <taxon>Bacteria</taxon>
        <taxon>Bacillati</taxon>
        <taxon>Bacillota</taxon>
        <taxon>Clostridia</taxon>
        <taxon>Eubacteriales</taxon>
        <taxon>Gemmiger</taxon>
    </lineage>
</organism>
<keyword evidence="1" id="KW-0813">Transport</keyword>
<dbReference type="AlphaFoldDB" id="A0A9D2M4U5"/>
<dbReference type="PANTHER" id="PTHR42939:SF1">
    <property type="entry name" value="ABC TRANSPORTER ATP-BINDING PROTEIN ALBC-RELATED"/>
    <property type="match status" value="1"/>
</dbReference>
<evidence type="ECO:0000313" key="5">
    <source>
        <dbReference type="EMBL" id="HJB41082.1"/>
    </source>
</evidence>
<protein>
    <submittedName>
        <fullName evidence="5">ABC transporter ATP-binding protein</fullName>
    </submittedName>
</protein>
<sequence length="248" mass="27613">MADDAFLSLQNLSVWYTAGQPVLRGLYLELGRHEIVGLIGLNGAGKTTLIHTLAGLLPGYRLDGAHWQGRPFTFRQQAFKRSRYIVFAEESAFPYFTFREYLRYAAASYGVTVPDTTALVQGFHFEAFTDLLLKELSTGNRKKADLIVAFALHPPLLLLDEPVNGLDFQSTEFLYRLIAGYKAYGTLLFSSHVLESICLTCDRVLVLESGCIRQSFAGAQISTQTIREVLGVYVPDTGACQTDLRRTV</sequence>
<dbReference type="Proteomes" id="UP000886803">
    <property type="component" value="Unassembled WGS sequence"/>
</dbReference>
<dbReference type="GO" id="GO:0016887">
    <property type="term" value="F:ATP hydrolysis activity"/>
    <property type="evidence" value="ECO:0007669"/>
    <property type="project" value="InterPro"/>
</dbReference>
<evidence type="ECO:0000256" key="1">
    <source>
        <dbReference type="ARBA" id="ARBA00022448"/>
    </source>
</evidence>
<accession>A0A9D2M4U5</accession>
<keyword evidence="2" id="KW-0547">Nucleotide-binding</keyword>
<comment type="caution">
    <text evidence="5">The sequence shown here is derived from an EMBL/GenBank/DDBJ whole genome shotgun (WGS) entry which is preliminary data.</text>
</comment>
<dbReference type="InterPro" id="IPR003593">
    <property type="entry name" value="AAA+_ATPase"/>
</dbReference>
<evidence type="ECO:0000256" key="2">
    <source>
        <dbReference type="ARBA" id="ARBA00022741"/>
    </source>
</evidence>
<evidence type="ECO:0000256" key="3">
    <source>
        <dbReference type="ARBA" id="ARBA00022840"/>
    </source>
</evidence>
<gene>
    <name evidence="5" type="ORF">H9945_01120</name>
</gene>
<evidence type="ECO:0000259" key="4">
    <source>
        <dbReference type="PROSITE" id="PS50893"/>
    </source>
</evidence>
<dbReference type="PANTHER" id="PTHR42939">
    <property type="entry name" value="ABC TRANSPORTER ATP-BINDING PROTEIN ALBC-RELATED"/>
    <property type="match status" value="1"/>
</dbReference>
<feature type="domain" description="ABC transporter" evidence="4">
    <location>
        <begin position="7"/>
        <end position="234"/>
    </location>
</feature>
<dbReference type="SMART" id="SM00382">
    <property type="entry name" value="AAA"/>
    <property type="match status" value="1"/>
</dbReference>
<reference evidence="5" key="2">
    <citation type="submission" date="2021-04" db="EMBL/GenBank/DDBJ databases">
        <authorList>
            <person name="Gilroy R."/>
        </authorList>
    </citation>
    <scope>NUCLEOTIDE SEQUENCE</scope>
    <source>
        <strain evidence="5">ChiBcec8-13705</strain>
    </source>
</reference>
<dbReference type="InterPro" id="IPR003439">
    <property type="entry name" value="ABC_transporter-like_ATP-bd"/>
</dbReference>
<dbReference type="PROSITE" id="PS50893">
    <property type="entry name" value="ABC_TRANSPORTER_2"/>
    <property type="match status" value="1"/>
</dbReference>
<keyword evidence="3 5" id="KW-0067">ATP-binding</keyword>
<dbReference type="GO" id="GO:0005524">
    <property type="term" value="F:ATP binding"/>
    <property type="evidence" value="ECO:0007669"/>
    <property type="project" value="UniProtKB-KW"/>
</dbReference>
<evidence type="ECO:0000313" key="6">
    <source>
        <dbReference type="Proteomes" id="UP000886803"/>
    </source>
</evidence>
<reference evidence="5" key="1">
    <citation type="journal article" date="2021" name="PeerJ">
        <title>Extensive microbial diversity within the chicken gut microbiome revealed by metagenomics and culture.</title>
        <authorList>
            <person name="Gilroy R."/>
            <person name="Ravi A."/>
            <person name="Getino M."/>
            <person name="Pursley I."/>
            <person name="Horton D.L."/>
            <person name="Alikhan N.F."/>
            <person name="Baker D."/>
            <person name="Gharbi K."/>
            <person name="Hall N."/>
            <person name="Watson M."/>
            <person name="Adriaenssens E.M."/>
            <person name="Foster-Nyarko E."/>
            <person name="Jarju S."/>
            <person name="Secka A."/>
            <person name="Antonio M."/>
            <person name="Oren A."/>
            <person name="Chaudhuri R.R."/>
            <person name="La Ragione R."/>
            <person name="Hildebrand F."/>
            <person name="Pallen M.J."/>
        </authorList>
    </citation>
    <scope>NUCLEOTIDE SEQUENCE</scope>
    <source>
        <strain evidence="5">ChiBcec8-13705</strain>
    </source>
</reference>
<dbReference type="EMBL" id="DWYG01000012">
    <property type="protein sequence ID" value="HJB41082.1"/>
    <property type="molecule type" value="Genomic_DNA"/>
</dbReference>
<dbReference type="InterPro" id="IPR051782">
    <property type="entry name" value="ABC_Transporter_VariousFunc"/>
</dbReference>
<name>A0A9D2M4U5_9FIRM</name>
<dbReference type="InterPro" id="IPR027417">
    <property type="entry name" value="P-loop_NTPase"/>
</dbReference>
<dbReference type="Gene3D" id="3.40.50.300">
    <property type="entry name" value="P-loop containing nucleotide triphosphate hydrolases"/>
    <property type="match status" value="1"/>
</dbReference>